<sequence>MFAFKSKKSKKEKQEELKKKKGYNPYLVARVQPQGGISFKESYFQTGDGLGTCIHVFDYPTEVNDFWLEQIMNMPNVITTLDVMSDDRKEVVESINKSMSEQSVRHDTAKDNIDRIDAKNEFLELEALYTDLKQGEVMKRIHIRIYVSARTLDELEKQVKEIMETLESYNFRGAVFLNEQEYEWDALVTSFDTQKNYVNRRKGKEIPAVSLAGGCPFHYSYLHDPYGTYYGTTKTKGNVIFDIFHKDEQRKFYNGVMIGKPGAGKSTLLKKKSVDYASKGHFIRIFDIVGEFEETVRDLNGKTIALDGSQGQINPLQVYKTAELEEVSFTQHLSKLTIFYRFIAPEAKDDEIKEYENLLRKLYIRMGLWNDEKGAKNEITTRKPNEYPIFSNFLSFVRDELYENVENRKHHENLGESRKHHEHLGESRKHRLELIELNLVNLVEAYAQLFDGHSTIENFKKEQVVSFSLRNISNFKPEVFQAQIFNVLNLIWDEMISNGAPQLEAYTKQQLAFEDVIRYFIIIDEAHHIINTKKESAHALQFLTKFSREDRKYFAGLLYASHTIRDFVPEGSSQEMIDEIKKLFELTQYKFIMQQDNNSLDMLRKVFAGQLSESEIAAIPHLPTGDVILSIGAVKNIHFHVEVTDEELMLFGGGA</sequence>
<evidence type="ECO:0008006" key="3">
    <source>
        <dbReference type="Google" id="ProtNLM"/>
    </source>
</evidence>
<organism evidence="1 2">
    <name type="scientific">Bacillus cereus HuA2-1</name>
    <dbReference type="NCBI Taxonomy" id="1053201"/>
    <lineage>
        <taxon>Bacteria</taxon>
        <taxon>Bacillati</taxon>
        <taxon>Bacillota</taxon>
        <taxon>Bacilli</taxon>
        <taxon>Bacillales</taxon>
        <taxon>Bacillaceae</taxon>
        <taxon>Bacillus</taxon>
        <taxon>Bacillus cereus group</taxon>
    </lineage>
</organism>
<dbReference type="HOGENOM" id="CLU_017194_1_0_9"/>
<reference evidence="1 2" key="1">
    <citation type="submission" date="2012-04" db="EMBL/GenBank/DDBJ databases">
        <title>The Genome Sequence of Bacillus cereus HuA2-1.</title>
        <authorList>
            <consortium name="The Broad Institute Genome Sequencing Platform"/>
            <consortium name="The Broad Institute Genome Sequencing Center for Infectious Disease"/>
            <person name="Feldgarden M."/>
            <person name="Van der Auwera G.A."/>
            <person name="Mahillon J."/>
            <person name="Duprez V."/>
            <person name="Timmery S."/>
            <person name="Mattelet C."/>
            <person name="Dierick K."/>
            <person name="Sun M."/>
            <person name="Yu Z."/>
            <person name="Zhu L."/>
            <person name="Hu X."/>
            <person name="Shank E.B."/>
            <person name="Swiecicka I."/>
            <person name="Hansen B.M."/>
            <person name="Andrup L."/>
            <person name="Young S.K."/>
            <person name="Zeng Q."/>
            <person name="Gargeya S."/>
            <person name="Fitzgerald M."/>
            <person name="Haas B."/>
            <person name="Abouelleil A."/>
            <person name="Alvarado L."/>
            <person name="Arachchi H.M."/>
            <person name="Berlin A."/>
            <person name="Chapman S.B."/>
            <person name="Goldberg J."/>
            <person name="Griggs A."/>
            <person name="Gujja S."/>
            <person name="Hansen M."/>
            <person name="Howarth C."/>
            <person name="Imamovic A."/>
            <person name="Larimer J."/>
            <person name="McCowen C."/>
            <person name="Montmayeur A."/>
            <person name="Murphy C."/>
            <person name="Neiman D."/>
            <person name="Pearson M."/>
            <person name="Priest M."/>
            <person name="Roberts A."/>
            <person name="Saif S."/>
            <person name="Shea T."/>
            <person name="Sisk P."/>
            <person name="Sykes S."/>
            <person name="Wortman J."/>
            <person name="Nusbaum C."/>
            <person name="Birren B."/>
        </authorList>
    </citation>
    <scope>NUCLEOTIDE SEQUENCE [LARGE SCALE GENOMIC DNA]</scope>
    <source>
        <strain evidence="1 2">HuA2-1</strain>
    </source>
</reference>
<dbReference type="PANTHER" id="PTHR42957">
    <property type="entry name" value="HELICASE MJ1565-RELATED"/>
    <property type="match status" value="1"/>
</dbReference>
<protein>
    <recommendedName>
        <fullName evidence="3">Type IV secretion system protein VirB4</fullName>
    </recommendedName>
</protein>
<dbReference type="PANTHER" id="PTHR42957:SF1">
    <property type="entry name" value="HELICASE MJ1565-RELATED"/>
    <property type="match status" value="1"/>
</dbReference>
<dbReference type="InterPro" id="IPR008571">
    <property type="entry name" value="HerA-like"/>
</dbReference>
<dbReference type="PATRIC" id="fig|1053201.3.peg.5556"/>
<dbReference type="SUPFAM" id="SSF52540">
    <property type="entry name" value="P-loop containing nucleoside triphosphate hydrolases"/>
    <property type="match status" value="1"/>
</dbReference>
<dbReference type="OrthoDB" id="9804380at2"/>
<dbReference type="RefSeq" id="WP_002204206.1">
    <property type="nucleotide sequence ID" value="NZ_JH804674.1"/>
</dbReference>
<dbReference type="EMBL" id="AHDV01000048">
    <property type="protein sequence ID" value="EJV75396.1"/>
    <property type="molecule type" value="Genomic_DNA"/>
</dbReference>
<dbReference type="InterPro" id="IPR027417">
    <property type="entry name" value="P-loop_NTPase"/>
</dbReference>
<dbReference type="AlphaFoldDB" id="J9B910"/>
<accession>J9B910</accession>
<proteinExistence type="predicted"/>
<evidence type="ECO:0000313" key="1">
    <source>
        <dbReference type="EMBL" id="EJV75396.1"/>
    </source>
</evidence>
<evidence type="ECO:0000313" key="2">
    <source>
        <dbReference type="Proteomes" id="UP000004136"/>
    </source>
</evidence>
<gene>
    <name evidence="1" type="ORF">IG3_05419</name>
</gene>
<dbReference type="Proteomes" id="UP000004136">
    <property type="component" value="Unassembled WGS sequence"/>
</dbReference>
<dbReference type="Gene3D" id="3.40.50.300">
    <property type="entry name" value="P-loop containing nucleotide triphosphate hydrolases"/>
    <property type="match status" value="2"/>
</dbReference>
<comment type="caution">
    <text evidence="1">The sequence shown here is derived from an EMBL/GenBank/DDBJ whole genome shotgun (WGS) entry which is preliminary data.</text>
</comment>
<name>J9B910_BACCE</name>